<keyword evidence="2 5" id="KW-0808">Transferase</keyword>
<dbReference type="InterPro" id="IPR045857">
    <property type="entry name" value="O16G_dom_2"/>
</dbReference>
<evidence type="ECO:0000256" key="1">
    <source>
        <dbReference type="ARBA" id="ARBA00022676"/>
    </source>
</evidence>
<dbReference type="EC" id="2.4.1.7" evidence="5"/>
<feature type="binding site" evidence="3">
    <location>
        <begin position="271"/>
        <end position="273"/>
    </location>
    <ligand>
        <name>substrate</name>
    </ligand>
</feature>
<dbReference type="InterPro" id="IPR032091">
    <property type="entry name" value="Malt_amylase-like_C"/>
</dbReference>
<sequence>MLFELQEPAWVKENTTLAPHREIAVVTETTAFTTTTKTIDPAIVSQLLQRLELLYGEAASEVLPRLIELIEKHATTALPSDAREQRRWTQEDVVLITYGDQVQHEGQSPLAAFDAFLAEQRWDELFSTVHFLPFCPYSSDDGFSVIDYLQVDPALGDWEDLGRIGSSFGLMFDLVLNHCSVKSDWFAAYLRRESPYDEFFFEAEPTDDLGQVVRPRSLPLLTEFETASGPRHVWTTFSADQVDLNYASPDVLLTMLDVLLEYAARGAQIIRLDAVAFLWKVLGTNCLHLPETHEVVKLARDVLELVAPHVWVLTETNVPHHENVSYFGDGDEAHMVYQFSLPPLLLDTFVHGDATYFNRWLAALESPRPGTTYFNFTASHDGIGVRPLEGLVPDERVDSLVAAVEQRGGRVNTRRRGDRDVPYELNITYVDALSPEGEAPESQDEQLHARRFLATQAVMLAVQGVPATYFHSLVGTRNDQEGAEESGIARRINRRKFQWDELHEQIGTAALSSTIYKGYQRLLRVRRSLPAFHPDAPQRVLEQENPALIAFERTSLDASQRILVVANSGDAITTLNLSDWNVAQAKDLVTEETLGDIANYQLPAGSAVWLEVSV</sequence>
<evidence type="ECO:0000256" key="3">
    <source>
        <dbReference type="PIRSR" id="PIRSR003059-2"/>
    </source>
</evidence>
<dbReference type="GO" id="GO:0005975">
    <property type="term" value="P:carbohydrate metabolic process"/>
    <property type="evidence" value="ECO:0007669"/>
    <property type="project" value="InterPro"/>
</dbReference>
<dbReference type="InterPro" id="IPR033746">
    <property type="entry name" value="GGa_phosphorylase"/>
</dbReference>
<evidence type="ECO:0000256" key="2">
    <source>
        <dbReference type="ARBA" id="ARBA00022679"/>
    </source>
</evidence>
<dbReference type="GO" id="GO:0009018">
    <property type="term" value="F:sucrose phosphorylase activity"/>
    <property type="evidence" value="ECO:0007669"/>
    <property type="project" value="UniProtKB-EC"/>
</dbReference>
<dbReference type="Gene3D" id="3.90.400.10">
    <property type="entry name" value="Oligo-1,6-glucosidase, Domain 2"/>
    <property type="match status" value="1"/>
</dbReference>
<dbReference type="Pfam" id="PF16657">
    <property type="entry name" value="Malt_amylase_C"/>
    <property type="match status" value="1"/>
</dbReference>
<dbReference type="SMART" id="SM00642">
    <property type="entry name" value="Aamy"/>
    <property type="match status" value="1"/>
</dbReference>
<proteinExistence type="predicted"/>
<feature type="domain" description="Glycosyl hydrolase family 13 catalytic" evidence="4">
    <location>
        <begin position="110"/>
        <end position="495"/>
    </location>
</feature>
<evidence type="ECO:0000313" key="5">
    <source>
        <dbReference type="EMBL" id="QDS98012.1"/>
    </source>
</evidence>
<feature type="binding site" evidence="3">
    <location>
        <position position="140"/>
    </location>
    <ligand>
        <name>substrate</name>
    </ligand>
</feature>
<accession>A0A517MT36</accession>
<dbReference type="InterPro" id="IPR013780">
    <property type="entry name" value="Glyco_hydro_b"/>
</dbReference>
<dbReference type="Gene3D" id="3.20.20.80">
    <property type="entry name" value="Glycosidases"/>
    <property type="match status" value="1"/>
</dbReference>
<dbReference type="PANTHER" id="PTHR10357:SF214">
    <property type="entry name" value="GLUCOSYLGLYCERATE PHOSPHORYLASE"/>
    <property type="match status" value="1"/>
</dbReference>
<dbReference type="SUPFAM" id="SSF51445">
    <property type="entry name" value="(Trans)glycosidases"/>
    <property type="match status" value="1"/>
</dbReference>
<dbReference type="InterPro" id="IPR016377">
    <property type="entry name" value="Sucrose_GGa_phosphorylase-rel"/>
</dbReference>
<organism evidence="5 6">
    <name type="scientific">Adhaeretor mobilis</name>
    <dbReference type="NCBI Taxonomy" id="1930276"/>
    <lineage>
        <taxon>Bacteria</taxon>
        <taxon>Pseudomonadati</taxon>
        <taxon>Planctomycetota</taxon>
        <taxon>Planctomycetia</taxon>
        <taxon>Pirellulales</taxon>
        <taxon>Lacipirellulaceae</taxon>
        <taxon>Adhaeretor</taxon>
    </lineage>
</organism>
<keyword evidence="6" id="KW-1185">Reference proteome</keyword>
<evidence type="ECO:0000259" key="4">
    <source>
        <dbReference type="SMART" id="SM00642"/>
    </source>
</evidence>
<dbReference type="RefSeq" id="WP_246117894.1">
    <property type="nucleotide sequence ID" value="NZ_CP036263.1"/>
</dbReference>
<dbReference type="CDD" id="cd11356">
    <property type="entry name" value="AmyAc_Sucrose_phosphorylase-like_1"/>
    <property type="match status" value="1"/>
</dbReference>
<dbReference type="Pfam" id="PF00128">
    <property type="entry name" value="Alpha-amylase"/>
    <property type="match status" value="1"/>
</dbReference>
<dbReference type="Gene3D" id="2.60.40.1180">
    <property type="entry name" value="Golgi alpha-mannosidase II"/>
    <property type="match status" value="1"/>
</dbReference>
<dbReference type="EMBL" id="CP036263">
    <property type="protein sequence ID" value="QDS98012.1"/>
    <property type="molecule type" value="Genomic_DNA"/>
</dbReference>
<protein>
    <submittedName>
        <fullName evidence="5">Sucrose phosphorylase</fullName>
        <ecNumber evidence="5">2.4.1.7</ecNumber>
    </submittedName>
</protein>
<dbReference type="AlphaFoldDB" id="A0A517MT36"/>
<dbReference type="InterPro" id="IPR006047">
    <property type="entry name" value="GH13_cat_dom"/>
</dbReference>
<dbReference type="InterPro" id="IPR017853">
    <property type="entry name" value="GH"/>
</dbReference>
<keyword evidence="1 5" id="KW-0328">Glycosyltransferase</keyword>
<name>A0A517MT36_9BACT</name>
<feature type="binding site" evidence="3">
    <location>
        <begin position="380"/>
        <end position="381"/>
    </location>
    <ligand>
        <name>substrate</name>
    </ligand>
</feature>
<dbReference type="Proteomes" id="UP000319852">
    <property type="component" value="Chromosome"/>
</dbReference>
<gene>
    <name evidence="5" type="primary">gtfA</name>
    <name evidence="5" type="ORF">HG15A2_12820</name>
</gene>
<dbReference type="SUPFAM" id="SSF51011">
    <property type="entry name" value="Glycosyl hydrolase domain"/>
    <property type="match status" value="1"/>
</dbReference>
<evidence type="ECO:0000313" key="6">
    <source>
        <dbReference type="Proteomes" id="UP000319852"/>
    </source>
</evidence>
<dbReference type="PANTHER" id="PTHR10357">
    <property type="entry name" value="ALPHA-AMYLASE FAMILY MEMBER"/>
    <property type="match status" value="1"/>
</dbReference>
<dbReference type="PIRSF" id="PIRSF003059">
    <property type="entry name" value="Sucrose_phosphorylase"/>
    <property type="match status" value="1"/>
</dbReference>
<feature type="binding site" evidence="3">
    <location>
        <position position="178"/>
    </location>
    <ligand>
        <name>substrate</name>
    </ligand>
</feature>
<dbReference type="KEGG" id="amob:HG15A2_12820"/>
<feature type="binding site" evidence="3">
    <location>
        <position position="490"/>
    </location>
    <ligand>
        <name>substrate</name>
    </ligand>
</feature>
<reference evidence="5 6" key="1">
    <citation type="submission" date="2019-02" db="EMBL/GenBank/DDBJ databases">
        <title>Deep-cultivation of Planctomycetes and their phenomic and genomic characterization uncovers novel biology.</title>
        <authorList>
            <person name="Wiegand S."/>
            <person name="Jogler M."/>
            <person name="Boedeker C."/>
            <person name="Pinto D."/>
            <person name="Vollmers J."/>
            <person name="Rivas-Marin E."/>
            <person name="Kohn T."/>
            <person name="Peeters S.H."/>
            <person name="Heuer A."/>
            <person name="Rast P."/>
            <person name="Oberbeckmann S."/>
            <person name="Bunk B."/>
            <person name="Jeske O."/>
            <person name="Meyerdierks A."/>
            <person name="Storesund J.E."/>
            <person name="Kallscheuer N."/>
            <person name="Luecker S."/>
            <person name="Lage O.M."/>
            <person name="Pohl T."/>
            <person name="Merkel B.J."/>
            <person name="Hornburger P."/>
            <person name="Mueller R.-W."/>
            <person name="Bruemmer F."/>
            <person name="Labrenz M."/>
            <person name="Spormann A.M."/>
            <person name="Op den Camp H."/>
            <person name="Overmann J."/>
            <person name="Amann R."/>
            <person name="Jetten M.S.M."/>
            <person name="Mascher T."/>
            <person name="Medema M.H."/>
            <person name="Devos D.P."/>
            <person name="Kaster A.-K."/>
            <person name="Ovreas L."/>
            <person name="Rohde M."/>
            <person name="Galperin M.Y."/>
            <person name="Jogler C."/>
        </authorList>
    </citation>
    <scope>NUCLEOTIDE SEQUENCE [LARGE SCALE GENOMIC DNA]</scope>
    <source>
        <strain evidence="5 6">HG15A2</strain>
    </source>
</reference>